<reference evidence="1 2" key="1">
    <citation type="journal article" date="2018" name="Front. Plant Sci.">
        <title>Red Clover (Trifolium pratense) and Zigzag Clover (T. medium) - A Picture of Genomic Similarities and Differences.</title>
        <authorList>
            <person name="Dluhosova J."/>
            <person name="Istvanek J."/>
            <person name="Nedelnik J."/>
            <person name="Repkova J."/>
        </authorList>
    </citation>
    <scope>NUCLEOTIDE SEQUENCE [LARGE SCALE GENOMIC DNA]</scope>
    <source>
        <strain evidence="2">cv. 10/8</strain>
        <tissue evidence="1">Leaf</tissue>
    </source>
</reference>
<sequence length="67" mass="7602">MLSMVGGALWQPGNYSPYKHGVEAYGRNMTDIIGVAAYGGWHKICHAIMPWRKFDNTKIAIIMRYTL</sequence>
<dbReference type="Proteomes" id="UP000265520">
    <property type="component" value="Unassembled WGS sequence"/>
</dbReference>
<dbReference type="AlphaFoldDB" id="A0A392REG1"/>
<comment type="caution">
    <text evidence="1">The sequence shown here is derived from an EMBL/GenBank/DDBJ whole genome shotgun (WGS) entry which is preliminary data.</text>
</comment>
<accession>A0A392REG1</accession>
<organism evidence="1 2">
    <name type="scientific">Trifolium medium</name>
    <dbReference type="NCBI Taxonomy" id="97028"/>
    <lineage>
        <taxon>Eukaryota</taxon>
        <taxon>Viridiplantae</taxon>
        <taxon>Streptophyta</taxon>
        <taxon>Embryophyta</taxon>
        <taxon>Tracheophyta</taxon>
        <taxon>Spermatophyta</taxon>
        <taxon>Magnoliopsida</taxon>
        <taxon>eudicotyledons</taxon>
        <taxon>Gunneridae</taxon>
        <taxon>Pentapetalae</taxon>
        <taxon>rosids</taxon>
        <taxon>fabids</taxon>
        <taxon>Fabales</taxon>
        <taxon>Fabaceae</taxon>
        <taxon>Papilionoideae</taxon>
        <taxon>50 kb inversion clade</taxon>
        <taxon>NPAAA clade</taxon>
        <taxon>Hologalegina</taxon>
        <taxon>IRL clade</taxon>
        <taxon>Trifolieae</taxon>
        <taxon>Trifolium</taxon>
    </lineage>
</organism>
<protein>
    <submittedName>
        <fullName evidence="1">Uncharacterized protein</fullName>
    </submittedName>
</protein>
<evidence type="ECO:0000313" key="2">
    <source>
        <dbReference type="Proteomes" id="UP000265520"/>
    </source>
</evidence>
<evidence type="ECO:0000313" key="1">
    <source>
        <dbReference type="EMBL" id="MCI33975.1"/>
    </source>
</evidence>
<proteinExistence type="predicted"/>
<name>A0A392REG1_9FABA</name>
<dbReference type="EMBL" id="LXQA010209041">
    <property type="protein sequence ID" value="MCI33975.1"/>
    <property type="molecule type" value="Genomic_DNA"/>
</dbReference>
<feature type="non-terminal residue" evidence="1">
    <location>
        <position position="67"/>
    </location>
</feature>
<keyword evidence="2" id="KW-1185">Reference proteome</keyword>